<dbReference type="Pfam" id="PF00072">
    <property type="entry name" value="Response_reg"/>
    <property type="match status" value="1"/>
</dbReference>
<sequence length="224" mass="24196">MSTVPEAGTRPRVVVADDDPLVLEGIVSMLTGSGYEVVGRGADAESLLAAVRAARPDVVVADIRMPPTHTAEGAEVARTIRAEFPGTGVLLLSAHVDVQTTIDFLDGGERIGYLLKNRIARGEDLVDALRRIAEGDAVIDPVLVKELLAQQRRSDPLDGLSAREREVLALVAEGRSNSGIAQRLWVTEGAVEKHVRSIMNKLRLPATTDDHRRVLAVLLYLDSR</sequence>
<evidence type="ECO:0000256" key="1">
    <source>
        <dbReference type="ARBA" id="ARBA00022553"/>
    </source>
</evidence>
<protein>
    <submittedName>
        <fullName evidence="8">Response regulator transcription factor</fullName>
    </submittedName>
</protein>
<dbReference type="EMBL" id="BAAAQN010000030">
    <property type="protein sequence ID" value="GAA2040549.1"/>
    <property type="molecule type" value="Genomic_DNA"/>
</dbReference>
<dbReference type="Pfam" id="PF00196">
    <property type="entry name" value="GerE"/>
    <property type="match status" value="1"/>
</dbReference>
<dbReference type="SMART" id="SM00448">
    <property type="entry name" value="REC"/>
    <property type="match status" value="1"/>
</dbReference>
<proteinExistence type="predicted"/>
<dbReference type="InterPro" id="IPR000792">
    <property type="entry name" value="Tscrpt_reg_LuxR_C"/>
</dbReference>
<feature type="domain" description="HTH luxR-type" evidence="6">
    <location>
        <begin position="153"/>
        <end position="224"/>
    </location>
</feature>
<dbReference type="CDD" id="cd17535">
    <property type="entry name" value="REC_NarL-like"/>
    <property type="match status" value="1"/>
</dbReference>
<accession>A0ABP5G6Q6</accession>
<dbReference type="PANTHER" id="PTHR43214">
    <property type="entry name" value="TWO-COMPONENT RESPONSE REGULATOR"/>
    <property type="match status" value="1"/>
</dbReference>
<keyword evidence="1 5" id="KW-0597">Phosphoprotein</keyword>
<dbReference type="SMART" id="SM00421">
    <property type="entry name" value="HTH_LUXR"/>
    <property type="match status" value="1"/>
</dbReference>
<evidence type="ECO:0000256" key="5">
    <source>
        <dbReference type="PROSITE-ProRule" id="PRU00169"/>
    </source>
</evidence>
<organism evidence="8 9">
    <name type="scientific">Catenulispora yoronensis</name>
    <dbReference type="NCBI Taxonomy" id="450799"/>
    <lineage>
        <taxon>Bacteria</taxon>
        <taxon>Bacillati</taxon>
        <taxon>Actinomycetota</taxon>
        <taxon>Actinomycetes</taxon>
        <taxon>Catenulisporales</taxon>
        <taxon>Catenulisporaceae</taxon>
        <taxon>Catenulispora</taxon>
    </lineage>
</organism>
<evidence type="ECO:0000256" key="2">
    <source>
        <dbReference type="ARBA" id="ARBA00023015"/>
    </source>
</evidence>
<keyword evidence="4" id="KW-0804">Transcription</keyword>
<dbReference type="SUPFAM" id="SSF52172">
    <property type="entry name" value="CheY-like"/>
    <property type="match status" value="1"/>
</dbReference>
<keyword evidence="3" id="KW-0238">DNA-binding</keyword>
<evidence type="ECO:0000256" key="4">
    <source>
        <dbReference type="ARBA" id="ARBA00023163"/>
    </source>
</evidence>
<dbReference type="InterPro" id="IPR039420">
    <property type="entry name" value="WalR-like"/>
</dbReference>
<evidence type="ECO:0000256" key="3">
    <source>
        <dbReference type="ARBA" id="ARBA00023125"/>
    </source>
</evidence>
<keyword evidence="2" id="KW-0805">Transcription regulation</keyword>
<keyword evidence="9" id="KW-1185">Reference proteome</keyword>
<evidence type="ECO:0000313" key="8">
    <source>
        <dbReference type="EMBL" id="GAA2040549.1"/>
    </source>
</evidence>
<dbReference type="PRINTS" id="PR00038">
    <property type="entry name" value="HTHLUXR"/>
</dbReference>
<evidence type="ECO:0000259" key="7">
    <source>
        <dbReference type="PROSITE" id="PS50110"/>
    </source>
</evidence>
<dbReference type="RefSeq" id="WP_344667934.1">
    <property type="nucleotide sequence ID" value="NZ_BAAAQN010000030.1"/>
</dbReference>
<gene>
    <name evidence="8" type="ORF">GCM10009839_48380</name>
</gene>
<evidence type="ECO:0000259" key="6">
    <source>
        <dbReference type="PROSITE" id="PS50043"/>
    </source>
</evidence>
<dbReference type="Gene3D" id="3.40.50.2300">
    <property type="match status" value="1"/>
</dbReference>
<dbReference type="CDD" id="cd06170">
    <property type="entry name" value="LuxR_C_like"/>
    <property type="match status" value="1"/>
</dbReference>
<dbReference type="InterPro" id="IPR011006">
    <property type="entry name" value="CheY-like_superfamily"/>
</dbReference>
<dbReference type="InterPro" id="IPR016032">
    <property type="entry name" value="Sig_transdc_resp-reg_C-effctor"/>
</dbReference>
<dbReference type="PANTHER" id="PTHR43214:SF24">
    <property type="entry name" value="TRANSCRIPTIONAL REGULATORY PROTEIN NARL-RELATED"/>
    <property type="match status" value="1"/>
</dbReference>
<dbReference type="SUPFAM" id="SSF46894">
    <property type="entry name" value="C-terminal effector domain of the bipartite response regulators"/>
    <property type="match status" value="1"/>
</dbReference>
<dbReference type="PROSITE" id="PS50043">
    <property type="entry name" value="HTH_LUXR_2"/>
    <property type="match status" value="1"/>
</dbReference>
<feature type="modified residue" description="4-aspartylphosphate" evidence="5">
    <location>
        <position position="62"/>
    </location>
</feature>
<dbReference type="Proteomes" id="UP001500751">
    <property type="component" value="Unassembled WGS sequence"/>
</dbReference>
<name>A0ABP5G6Q6_9ACTN</name>
<dbReference type="InterPro" id="IPR001789">
    <property type="entry name" value="Sig_transdc_resp-reg_receiver"/>
</dbReference>
<feature type="domain" description="Response regulatory" evidence="7">
    <location>
        <begin position="12"/>
        <end position="131"/>
    </location>
</feature>
<dbReference type="InterPro" id="IPR058245">
    <property type="entry name" value="NreC/VraR/RcsB-like_REC"/>
</dbReference>
<dbReference type="PROSITE" id="PS50110">
    <property type="entry name" value="RESPONSE_REGULATORY"/>
    <property type="match status" value="1"/>
</dbReference>
<reference evidence="9" key="1">
    <citation type="journal article" date="2019" name="Int. J. Syst. Evol. Microbiol.">
        <title>The Global Catalogue of Microorganisms (GCM) 10K type strain sequencing project: providing services to taxonomists for standard genome sequencing and annotation.</title>
        <authorList>
            <consortium name="The Broad Institute Genomics Platform"/>
            <consortium name="The Broad Institute Genome Sequencing Center for Infectious Disease"/>
            <person name="Wu L."/>
            <person name="Ma J."/>
        </authorList>
    </citation>
    <scope>NUCLEOTIDE SEQUENCE [LARGE SCALE GENOMIC DNA]</scope>
    <source>
        <strain evidence="9">JCM 16014</strain>
    </source>
</reference>
<comment type="caution">
    <text evidence="8">The sequence shown here is derived from an EMBL/GenBank/DDBJ whole genome shotgun (WGS) entry which is preliminary data.</text>
</comment>
<evidence type="ECO:0000313" key="9">
    <source>
        <dbReference type="Proteomes" id="UP001500751"/>
    </source>
</evidence>